<protein>
    <submittedName>
        <fullName evidence="1">Uncharacterized protein</fullName>
    </submittedName>
</protein>
<dbReference type="RefSeq" id="XP_013759678.1">
    <property type="nucleotide sequence ID" value="XM_013904224.1"/>
</dbReference>
<gene>
    <name evidence="1" type="ORF">AMSG_03774</name>
</gene>
<accession>A0A0L0D518</accession>
<proteinExistence type="predicted"/>
<dbReference type="GeneID" id="25563347"/>
<evidence type="ECO:0000313" key="2">
    <source>
        <dbReference type="Proteomes" id="UP000054408"/>
    </source>
</evidence>
<keyword evidence="2" id="KW-1185">Reference proteome</keyword>
<organism evidence="1 2">
    <name type="scientific">Thecamonas trahens ATCC 50062</name>
    <dbReference type="NCBI Taxonomy" id="461836"/>
    <lineage>
        <taxon>Eukaryota</taxon>
        <taxon>Apusozoa</taxon>
        <taxon>Apusomonadida</taxon>
        <taxon>Apusomonadidae</taxon>
        <taxon>Thecamonas</taxon>
    </lineage>
</organism>
<sequence length="303" mass="32097">MRDLRLEFVFPCTVETFAELVFGGDGFARAFHTAISNHSLAVGGWRPPPADVPTGQSMRLLEYASPIQAPALLQAYLGSATAVVETQVYSWRAAGRPDAALPEEPWPLAGTNVADGRLPPDGCAALQADDEAAGIELPPELEAFRVDVVNRFRGAIGPYITSEGCYLAEPVSDASDAPATRCTITARVGWAGSFVVQSPMERYMLSSAAEAFRIWGDVAADYVATQLAADTATDGGDASRDEVTASENAAECDDAAADAHAAQAEAAKAEEIQFLMRRLAALGRGIDGLDDALDRLTLKLEYA</sequence>
<name>A0A0L0D518_THETB</name>
<dbReference type="EMBL" id="GL349446">
    <property type="protein sequence ID" value="KNC47340.1"/>
    <property type="molecule type" value="Genomic_DNA"/>
</dbReference>
<dbReference type="AlphaFoldDB" id="A0A0L0D518"/>
<dbReference type="Proteomes" id="UP000054408">
    <property type="component" value="Unassembled WGS sequence"/>
</dbReference>
<evidence type="ECO:0000313" key="1">
    <source>
        <dbReference type="EMBL" id="KNC47340.1"/>
    </source>
</evidence>
<reference evidence="1 2" key="1">
    <citation type="submission" date="2010-05" db="EMBL/GenBank/DDBJ databases">
        <title>The Genome Sequence of Thecamonas trahens ATCC 50062.</title>
        <authorList>
            <consortium name="The Broad Institute Genome Sequencing Platform"/>
            <person name="Russ C."/>
            <person name="Cuomo C."/>
            <person name="Shea T."/>
            <person name="Young S.K."/>
            <person name="Zeng Q."/>
            <person name="Koehrsen M."/>
            <person name="Haas B."/>
            <person name="Borodovsky M."/>
            <person name="Guigo R."/>
            <person name="Alvarado L."/>
            <person name="Berlin A."/>
            <person name="Bochicchio J."/>
            <person name="Borenstein D."/>
            <person name="Chapman S."/>
            <person name="Chen Z."/>
            <person name="Freedman E."/>
            <person name="Gellesch M."/>
            <person name="Goldberg J."/>
            <person name="Griggs A."/>
            <person name="Gujja S."/>
            <person name="Heilman E."/>
            <person name="Heiman D."/>
            <person name="Hepburn T."/>
            <person name="Howarth C."/>
            <person name="Jen D."/>
            <person name="Larson L."/>
            <person name="Mehta T."/>
            <person name="Park D."/>
            <person name="Pearson M."/>
            <person name="Roberts A."/>
            <person name="Saif S."/>
            <person name="Shenoy N."/>
            <person name="Sisk P."/>
            <person name="Stolte C."/>
            <person name="Sykes S."/>
            <person name="Thomson T."/>
            <person name="Walk T."/>
            <person name="White J."/>
            <person name="Yandava C."/>
            <person name="Burger G."/>
            <person name="Gray M.W."/>
            <person name="Holland P.W.H."/>
            <person name="King N."/>
            <person name="Lang F.B.F."/>
            <person name="Roger A.J."/>
            <person name="Ruiz-Trillo I."/>
            <person name="Lander E."/>
            <person name="Nusbaum C."/>
        </authorList>
    </citation>
    <scope>NUCLEOTIDE SEQUENCE [LARGE SCALE GENOMIC DNA]</scope>
    <source>
        <strain evidence="1 2">ATCC 50062</strain>
    </source>
</reference>